<feature type="region of interest" description="Disordered" evidence="3">
    <location>
        <begin position="579"/>
        <end position="643"/>
    </location>
</feature>
<feature type="compositionally biased region" description="Acidic residues" evidence="3">
    <location>
        <begin position="743"/>
        <end position="752"/>
    </location>
</feature>
<evidence type="ECO:0000313" key="5">
    <source>
        <dbReference type="Proteomes" id="UP001152795"/>
    </source>
</evidence>
<gene>
    <name evidence="4" type="ORF">PACLA_8A001550</name>
</gene>
<dbReference type="GO" id="GO:0005929">
    <property type="term" value="C:cilium"/>
    <property type="evidence" value="ECO:0007669"/>
    <property type="project" value="TreeGrafter"/>
</dbReference>
<feature type="region of interest" description="Disordered" evidence="3">
    <location>
        <begin position="694"/>
        <end position="752"/>
    </location>
</feature>
<evidence type="ECO:0000313" key="4">
    <source>
        <dbReference type="EMBL" id="CAB4004977.1"/>
    </source>
</evidence>
<feature type="compositionally biased region" description="Acidic residues" evidence="3">
    <location>
        <begin position="694"/>
        <end position="705"/>
    </location>
</feature>
<feature type="region of interest" description="Disordered" evidence="3">
    <location>
        <begin position="438"/>
        <end position="470"/>
    </location>
</feature>
<evidence type="ECO:0000256" key="1">
    <source>
        <dbReference type="ARBA" id="ARBA00006663"/>
    </source>
</evidence>
<proteinExistence type="inferred from homology"/>
<comment type="similarity">
    <text evidence="1">Belongs to the FAM161 family.</text>
</comment>
<accession>A0A6S7HM47</accession>
<protein>
    <submittedName>
        <fullName evidence="4">Uncharacterized protein</fullName>
    </submittedName>
</protein>
<evidence type="ECO:0000256" key="3">
    <source>
        <dbReference type="SAM" id="MobiDB-lite"/>
    </source>
</evidence>
<dbReference type="Pfam" id="PF10595">
    <property type="entry name" value="FAM161A_B"/>
    <property type="match status" value="1"/>
</dbReference>
<dbReference type="OrthoDB" id="5985589at2759"/>
<feature type="region of interest" description="Disordered" evidence="3">
    <location>
        <begin position="18"/>
        <end position="64"/>
    </location>
</feature>
<dbReference type="Proteomes" id="UP001152795">
    <property type="component" value="Unassembled WGS sequence"/>
</dbReference>
<name>A0A6S7HM47_PARCT</name>
<feature type="compositionally biased region" description="Basic residues" evidence="3">
    <location>
        <begin position="450"/>
        <end position="463"/>
    </location>
</feature>
<keyword evidence="5" id="KW-1185">Reference proteome</keyword>
<feature type="compositionally biased region" description="Basic and acidic residues" evidence="3">
    <location>
        <begin position="50"/>
        <end position="64"/>
    </location>
</feature>
<feature type="compositionally biased region" description="Low complexity" evidence="3">
    <location>
        <begin position="732"/>
        <end position="742"/>
    </location>
</feature>
<feature type="region of interest" description="Disordered" evidence="3">
    <location>
        <begin position="183"/>
        <end position="218"/>
    </location>
</feature>
<dbReference type="PANTHER" id="PTHR21501:SF1">
    <property type="entry name" value="PROTEIN FAM-161"/>
    <property type="match status" value="1"/>
</dbReference>
<dbReference type="PANTHER" id="PTHR21501">
    <property type="entry name" value="PROTEIN FAM-161"/>
    <property type="match status" value="1"/>
</dbReference>
<evidence type="ECO:0000256" key="2">
    <source>
        <dbReference type="ARBA" id="ARBA00023054"/>
    </source>
</evidence>
<keyword evidence="2" id="KW-0175">Coiled coil</keyword>
<feature type="region of interest" description="Disordered" evidence="3">
    <location>
        <begin position="514"/>
        <end position="554"/>
    </location>
</feature>
<dbReference type="EMBL" id="CACRXK020005063">
    <property type="protein sequence ID" value="CAB4004977.1"/>
    <property type="molecule type" value="Genomic_DNA"/>
</dbReference>
<sequence length="752" mass="87581">MATTHALTVVKNNCYKAPRLSRTDLPASTKEFKQQDTFSQSSEANEESLGESKRTKTRTSTDRRHINKRRNKFIQSYEKEDGVSKEQFYENLIQLREEHKKTLKLLETRYYNELKKQTSFQWEGFDQGVGLQEYSGMNGSMNGMETHNQEQSHGCKGINQTRPKSPVQDVVKDLSHLTHASTVLTLEGQEDGSSECSDESEVDTDEKEATSTPEEFSSSLFPKRSAAIDMVEHLWKDFSVQDYTTVDSETLEAEQILHKMPKEKEWTPTITVPKPFTMTLREATKEKRKTRSMQMLEEDLVVKKSMEEAEFKKKFRAQPVPAATFLPLYDDIVDKNKRRSEHVREINKAILKATEKPFSFVKREEMKKHQKDEEMRKIMKQKEKEETNRSSFKARPPPRHNDDLSLADRLTEQDEYRKIRKKLRAAELLAKSRLPPRMEARSNVTPAAKSRQKCRKSRARKPQFRPNINTEVPDFDALHWEFEKELRKRKKERQPTVVEPFNLKTAHIPRAKSSLTRARSMENISRSVGESPSVPRTRKNRPYSARLSSSQDTLPFGTTESVRLREHAVRKSLEVHKQRNDETLQVRKAKQKREKQLRSQVSVKAMANDHSWQLKKSSQQKLKSFRESERGRQEEYERELTEMKHRVEQRPLLFERESQENAKRKAEKKYTQILREAGVDEHLVNRLVTKDGEIIDADDSEDSAGDLDGHERVDDDDDDDFEYPLSDHAARSESGSQPSEQGEISDEDFEDD</sequence>
<feature type="compositionally biased region" description="Basic and acidic residues" evidence="3">
    <location>
        <begin position="624"/>
        <end position="643"/>
    </location>
</feature>
<feature type="compositionally biased region" description="Polar residues" evidence="3">
    <location>
        <begin position="514"/>
        <end position="530"/>
    </location>
</feature>
<feature type="region of interest" description="Disordered" evidence="3">
    <location>
        <begin position="380"/>
        <end position="409"/>
    </location>
</feature>
<dbReference type="InterPro" id="IPR051655">
    <property type="entry name" value="FAM161"/>
</dbReference>
<dbReference type="GO" id="GO:0005856">
    <property type="term" value="C:cytoskeleton"/>
    <property type="evidence" value="ECO:0007669"/>
    <property type="project" value="UniProtKB-ARBA"/>
</dbReference>
<dbReference type="InterPro" id="IPR019579">
    <property type="entry name" value="FAM161A/B"/>
</dbReference>
<feature type="compositionally biased region" description="Acidic residues" evidence="3">
    <location>
        <begin position="188"/>
        <end position="206"/>
    </location>
</feature>
<organism evidence="4 5">
    <name type="scientific">Paramuricea clavata</name>
    <name type="common">Red gorgonian</name>
    <name type="synonym">Violescent sea-whip</name>
    <dbReference type="NCBI Taxonomy" id="317549"/>
    <lineage>
        <taxon>Eukaryota</taxon>
        <taxon>Metazoa</taxon>
        <taxon>Cnidaria</taxon>
        <taxon>Anthozoa</taxon>
        <taxon>Octocorallia</taxon>
        <taxon>Malacalcyonacea</taxon>
        <taxon>Plexauridae</taxon>
        <taxon>Paramuricea</taxon>
    </lineage>
</organism>
<reference evidence="4" key="1">
    <citation type="submission" date="2020-04" db="EMBL/GenBank/DDBJ databases">
        <authorList>
            <person name="Alioto T."/>
            <person name="Alioto T."/>
            <person name="Gomez Garrido J."/>
        </authorList>
    </citation>
    <scope>NUCLEOTIDE SEQUENCE</scope>
    <source>
        <strain evidence="4">A484AB</strain>
    </source>
</reference>
<dbReference type="GO" id="GO:0044782">
    <property type="term" value="P:cilium organization"/>
    <property type="evidence" value="ECO:0007669"/>
    <property type="project" value="TreeGrafter"/>
</dbReference>
<dbReference type="AlphaFoldDB" id="A0A6S7HM47"/>
<comment type="caution">
    <text evidence="4">The sequence shown here is derived from an EMBL/GenBank/DDBJ whole genome shotgun (WGS) entry which is preliminary data.</text>
</comment>